<comment type="subcellular location">
    <subcellularLocation>
        <location evidence="1 13">Cytoplasm</location>
    </subcellularLocation>
</comment>
<feature type="binding site" evidence="12">
    <location>
        <position position="218"/>
    </location>
    <ligand>
        <name>Mg(2+)</name>
        <dbReference type="ChEBI" id="CHEBI:18420"/>
        <label>1</label>
    </ligand>
</feature>
<evidence type="ECO:0000256" key="9">
    <source>
        <dbReference type="ARBA" id="ARBA00023235"/>
    </source>
</evidence>
<feature type="binding site" evidence="11">
    <location>
        <position position="132"/>
    </location>
    <ligand>
        <name>alpha-D-mannose 1-phosphate</name>
        <dbReference type="ChEBI" id="CHEBI:58409"/>
    </ligand>
</feature>
<evidence type="ECO:0000256" key="11">
    <source>
        <dbReference type="PIRSR" id="PIRSR605002-2"/>
    </source>
</evidence>
<dbReference type="FunFam" id="3.30.1240.20:FF:000001">
    <property type="entry name" value="Phosphomannomutase"/>
    <property type="match status" value="1"/>
</dbReference>
<feature type="binding site" evidence="12">
    <location>
        <position position="232"/>
    </location>
    <ligand>
        <name>Mg(2+)</name>
        <dbReference type="ChEBI" id="CHEBI:18420"/>
        <label>2</label>
    </ligand>
</feature>
<dbReference type="AlphaFoldDB" id="A0A6L2Q2Y3"/>
<evidence type="ECO:0000313" key="14">
    <source>
        <dbReference type="EMBL" id="GFG36207.1"/>
    </source>
</evidence>
<evidence type="ECO:0000256" key="2">
    <source>
        <dbReference type="ARBA" id="ARBA00004699"/>
    </source>
</evidence>
<feature type="binding site" evidence="11">
    <location>
        <position position="190"/>
    </location>
    <ligand>
        <name>alpha-D-mannose 1-phosphate</name>
        <dbReference type="ChEBI" id="CHEBI:58409"/>
    </ligand>
</feature>
<dbReference type="EMBL" id="BLKM01000621">
    <property type="protein sequence ID" value="GFG36207.1"/>
    <property type="molecule type" value="Genomic_DNA"/>
</dbReference>
<dbReference type="GO" id="GO:0005829">
    <property type="term" value="C:cytosol"/>
    <property type="evidence" value="ECO:0007669"/>
    <property type="project" value="TreeGrafter"/>
</dbReference>
<dbReference type="GO" id="GO:0006013">
    <property type="term" value="P:mannose metabolic process"/>
    <property type="evidence" value="ECO:0007669"/>
    <property type="project" value="TreeGrafter"/>
</dbReference>
<feature type="binding site" evidence="11">
    <location>
        <position position="143"/>
    </location>
    <ligand>
        <name>alpha-D-mannose 1-phosphate</name>
        <dbReference type="ChEBI" id="CHEBI:58409"/>
    </ligand>
</feature>
<dbReference type="Pfam" id="PF03332">
    <property type="entry name" value="PMM"/>
    <property type="match status" value="1"/>
</dbReference>
<evidence type="ECO:0000256" key="4">
    <source>
        <dbReference type="ARBA" id="ARBA00011738"/>
    </source>
</evidence>
<feature type="binding site" evidence="12">
    <location>
        <position position="18"/>
    </location>
    <ligand>
        <name>Mg(2+)</name>
        <dbReference type="ChEBI" id="CHEBI:18420"/>
        <label>1</label>
    </ligand>
</feature>
<comment type="cofactor">
    <cofactor evidence="12">
        <name>Mg(2+)</name>
        <dbReference type="ChEBI" id="CHEBI:18420"/>
    </cofactor>
</comment>
<dbReference type="InterPro" id="IPR006379">
    <property type="entry name" value="HAD-SF_hydro_IIB"/>
</dbReference>
<dbReference type="Proteomes" id="UP000502823">
    <property type="component" value="Unassembled WGS sequence"/>
</dbReference>
<gene>
    <name evidence="14" type="ORF">Cfor_11288</name>
</gene>
<evidence type="ECO:0000256" key="6">
    <source>
        <dbReference type="ARBA" id="ARBA00022490"/>
    </source>
</evidence>
<dbReference type="UniPathway" id="UPA00126">
    <property type="reaction ID" value="UER00424"/>
</dbReference>
<dbReference type="GO" id="GO:0046872">
    <property type="term" value="F:metal ion binding"/>
    <property type="evidence" value="ECO:0007669"/>
    <property type="project" value="UniProtKB-KW"/>
</dbReference>
<feature type="binding site" evidence="12">
    <location>
        <position position="230"/>
    </location>
    <ligand>
        <name>Mg(2+)</name>
        <dbReference type="ChEBI" id="CHEBI:18420"/>
        <label>2</label>
    </ligand>
</feature>
<dbReference type="InterPro" id="IPR005002">
    <property type="entry name" value="PMM"/>
</dbReference>
<dbReference type="InParanoid" id="A0A6L2Q2Y3"/>
<dbReference type="InterPro" id="IPR043169">
    <property type="entry name" value="PMM_cap"/>
</dbReference>
<comment type="function">
    <text evidence="13">Involved in the synthesis of the GDP-mannose and dolichol-phosphate-mannose required for a number of critical mannosyl transfer reactions.</text>
</comment>
<accession>A0A6L2Q2Y3</accession>
<dbReference type="Gene3D" id="3.40.50.1000">
    <property type="entry name" value="HAD superfamily/HAD-like"/>
    <property type="match status" value="1"/>
</dbReference>
<dbReference type="InterPro" id="IPR036412">
    <property type="entry name" value="HAD-like_sf"/>
</dbReference>
<comment type="pathway">
    <text evidence="2 13">Nucleotide-sugar biosynthesis; GDP-alpha-D-mannose biosynthesis; alpha-D-mannose 1-phosphate from D-fructose 6-phosphate: step 2/2.</text>
</comment>
<evidence type="ECO:0000256" key="10">
    <source>
        <dbReference type="PIRSR" id="PIRSR605002-1"/>
    </source>
</evidence>
<keyword evidence="7 12" id="KW-0479">Metal-binding</keyword>
<keyword evidence="6 13" id="KW-0963">Cytoplasm</keyword>
<feature type="binding site" evidence="11">
    <location>
        <position position="188"/>
    </location>
    <ligand>
        <name>alpha-D-mannose 1-phosphate</name>
        <dbReference type="ChEBI" id="CHEBI:58409"/>
    </ligand>
</feature>
<reference evidence="15" key="1">
    <citation type="submission" date="2020-01" db="EMBL/GenBank/DDBJ databases">
        <title>Draft genome sequence of the Termite Coptotermes fromosanus.</title>
        <authorList>
            <person name="Itakura S."/>
            <person name="Yosikawa Y."/>
            <person name="Umezawa K."/>
        </authorList>
    </citation>
    <scope>NUCLEOTIDE SEQUENCE [LARGE SCALE GENOMIC DNA]</scope>
</reference>
<evidence type="ECO:0000256" key="13">
    <source>
        <dbReference type="RuleBase" id="RU361118"/>
    </source>
</evidence>
<dbReference type="InterPro" id="IPR023214">
    <property type="entry name" value="HAD_sf"/>
</dbReference>
<dbReference type="Gene3D" id="3.30.1240.20">
    <property type="match status" value="1"/>
</dbReference>
<sequence length="257" mass="29348">MKAACFSKTFIPTYDLCDVMTQKTLVWTVIQPDVESFLLNQLKPKCTVGLVGGSDFKKIAYQMGGSEEVLKKYDYVFAENGLVAYKDGKSLGSESIQQHMGEERLQTFINFALGYMSQLKLPVKRGTFIEFRTGLINVCPVGRSCSQAEREQFFEYDKEYRIRENFVKALEEKFPDLGLVYSIGGQISFDVFPKGWDKTYCLKHLENETFEEIHFFGDKTDPGGNDYNIFRDPRTIGHAVTSPADTINQLQQLLKQK</sequence>
<dbReference type="GO" id="GO:0004615">
    <property type="term" value="F:phosphomannomutase activity"/>
    <property type="evidence" value="ECO:0007669"/>
    <property type="project" value="UniProtKB-EC"/>
</dbReference>
<protein>
    <recommendedName>
        <fullName evidence="5 13">Phosphomannomutase</fullName>
        <ecNumber evidence="5 13">5.4.2.8</ecNumber>
    </recommendedName>
</protein>
<dbReference type="FunCoup" id="A0A6L2Q2Y3">
    <property type="interactions" value="977"/>
</dbReference>
<feature type="active site" description="Nucleophile" evidence="10">
    <location>
        <position position="18"/>
    </location>
</feature>
<comment type="catalytic activity">
    <reaction evidence="13">
        <text>alpha-D-mannose 1-phosphate = D-mannose 6-phosphate</text>
        <dbReference type="Rhea" id="RHEA:11140"/>
        <dbReference type="ChEBI" id="CHEBI:58409"/>
        <dbReference type="ChEBI" id="CHEBI:58735"/>
        <dbReference type="EC" id="5.4.2.8"/>
    </reaction>
</comment>
<dbReference type="CDD" id="cd02585">
    <property type="entry name" value="HAD_PMM"/>
    <property type="match status" value="1"/>
</dbReference>
<keyword evidence="8 12" id="KW-0460">Magnesium</keyword>
<evidence type="ECO:0000256" key="3">
    <source>
        <dbReference type="ARBA" id="ARBA00009736"/>
    </source>
</evidence>
<evidence type="ECO:0000256" key="8">
    <source>
        <dbReference type="ARBA" id="ARBA00022842"/>
    </source>
</evidence>
<evidence type="ECO:0000256" key="1">
    <source>
        <dbReference type="ARBA" id="ARBA00004496"/>
    </source>
</evidence>
<dbReference type="PANTHER" id="PTHR10466">
    <property type="entry name" value="PHOSPHOMANNOMUTASE"/>
    <property type="match status" value="1"/>
</dbReference>
<dbReference type="NCBIfam" id="TIGR01484">
    <property type="entry name" value="HAD-SF-IIB"/>
    <property type="match status" value="1"/>
</dbReference>
<evidence type="ECO:0000256" key="7">
    <source>
        <dbReference type="ARBA" id="ARBA00022723"/>
    </source>
</evidence>
<keyword evidence="15" id="KW-1185">Reference proteome</keyword>
<proteinExistence type="inferred from homology"/>
<feature type="binding site" evidence="12">
    <location>
        <position position="235"/>
    </location>
    <ligand>
        <name>Mg(2+)</name>
        <dbReference type="ChEBI" id="CHEBI:18420"/>
        <label>2</label>
    </ligand>
</feature>
<comment type="caution">
    <text evidence="14">The sequence shown here is derived from an EMBL/GenBank/DDBJ whole genome shotgun (WGS) entry which is preliminary data.</text>
</comment>
<dbReference type="PANTHER" id="PTHR10466:SF0">
    <property type="entry name" value="PHOSPHOMANNOMUTASE"/>
    <property type="match status" value="1"/>
</dbReference>
<evidence type="ECO:0000256" key="5">
    <source>
        <dbReference type="ARBA" id="ARBA00012730"/>
    </source>
</evidence>
<keyword evidence="9 13" id="KW-0413">Isomerase</keyword>
<evidence type="ECO:0000256" key="12">
    <source>
        <dbReference type="PIRSR" id="PIRSR605002-3"/>
    </source>
</evidence>
<dbReference type="GO" id="GO:0006487">
    <property type="term" value="P:protein N-linked glycosylation"/>
    <property type="evidence" value="ECO:0007669"/>
    <property type="project" value="TreeGrafter"/>
</dbReference>
<dbReference type="EC" id="5.4.2.8" evidence="5 13"/>
<name>A0A6L2Q2Y3_COPFO</name>
<comment type="subunit">
    <text evidence="4 13">Homodimer.</text>
</comment>
<organism evidence="14 15">
    <name type="scientific">Coptotermes formosanus</name>
    <name type="common">Formosan subterranean termite</name>
    <dbReference type="NCBI Taxonomy" id="36987"/>
    <lineage>
        <taxon>Eukaryota</taxon>
        <taxon>Metazoa</taxon>
        <taxon>Ecdysozoa</taxon>
        <taxon>Arthropoda</taxon>
        <taxon>Hexapoda</taxon>
        <taxon>Insecta</taxon>
        <taxon>Pterygota</taxon>
        <taxon>Neoptera</taxon>
        <taxon>Polyneoptera</taxon>
        <taxon>Dictyoptera</taxon>
        <taxon>Blattodea</taxon>
        <taxon>Blattoidea</taxon>
        <taxon>Termitoidae</taxon>
        <taxon>Rhinotermitidae</taxon>
        <taxon>Coptotermes</taxon>
    </lineage>
</organism>
<dbReference type="GO" id="GO:0009298">
    <property type="term" value="P:GDP-mannose biosynthetic process"/>
    <property type="evidence" value="ECO:0007669"/>
    <property type="project" value="UniProtKB-UniPathway"/>
</dbReference>
<comment type="similarity">
    <text evidence="3 13">Belongs to the eukaryotic PMM family.</text>
</comment>
<evidence type="ECO:0000313" key="15">
    <source>
        <dbReference type="Proteomes" id="UP000502823"/>
    </source>
</evidence>
<dbReference type="SUPFAM" id="SSF56784">
    <property type="entry name" value="HAD-like"/>
    <property type="match status" value="1"/>
</dbReference>
<dbReference type="OrthoDB" id="10264771at2759"/>
<feature type="binding site" evidence="11">
    <location>
        <position position="150"/>
    </location>
    <ligand>
        <name>alpha-D-mannose 1-phosphate</name>
        <dbReference type="ChEBI" id="CHEBI:58409"/>
    </ligand>
</feature>